<name>A0ABT2TA31_9FIRM</name>
<keyword evidence="2" id="KW-1185">Reference proteome</keyword>
<dbReference type="Proteomes" id="UP001652394">
    <property type="component" value="Unassembled WGS sequence"/>
</dbReference>
<protein>
    <recommendedName>
        <fullName evidence="3">Lipoprotein</fullName>
    </recommendedName>
</protein>
<dbReference type="RefSeq" id="WP_154821478.1">
    <property type="nucleotide sequence ID" value="NZ_JAOQJX010000005.1"/>
</dbReference>
<reference evidence="1 2" key="1">
    <citation type="journal article" date="2021" name="ISME Commun">
        <title>Automated analysis of genomic sequences facilitates high-throughput and comprehensive description of bacteria.</title>
        <authorList>
            <person name="Hitch T.C.A."/>
        </authorList>
    </citation>
    <scope>NUCLEOTIDE SEQUENCE [LARGE SCALE GENOMIC DNA]</scope>
    <source>
        <strain evidence="1 2">H2_18</strain>
    </source>
</reference>
<evidence type="ECO:0000313" key="2">
    <source>
        <dbReference type="Proteomes" id="UP001652394"/>
    </source>
</evidence>
<dbReference type="EMBL" id="JAOQJX010000005">
    <property type="protein sequence ID" value="MCU6747095.1"/>
    <property type="molecule type" value="Genomic_DNA"/>
</dbReference>
<gene>
    <name evidence="1" type="ORF">OCV51_05425</name>
</gene>
<evidence type="ECO:0000313" key="1">
    <source>
        <dbReference type="EMBL" id="MCU6747095.1"/>
    </source>
</evidence>
<sequence length="146" mass="16925">MLVTILGGCKSQNVSLQKDIFSYLDENMQEKTCVKISDFTQFEWDTLLIFRYPITQKEIEEAIGVRYEGSLDLTSGMIFVLNNEVVYDEIFKNAYTALTPLLIYPYEDINYSKKYAAFSPDTAIFECEKVTSGEMYGYRLYPCKMN</sequence>
<evidence type="ECO:0008006" key="3">
    <source>
        <dbReference type="Google" id="ProtNLM"/>
    </source>
</evidence>
<accession>A0ABT2TA31</accession>
<proteinExistence type="predicted"/>
<organism evidence="1 2">
    <name type="scientific">Faecalicatena acetigenes</name>
    <dbReference type="NCBI Taxonomy" id="2981790"/>
    <lineage>
        <taxon>Bacteria</taxon>
        <taxon>Bacillati</taxon>
        <taxon>Bacillota</taxon>
        <taxon>Clostridia</taxon>
        <taxon>Lachnospirales</taxon>
        <taxon>Lachnospiraceae</taxon>
        <taxon>Faecalicatena</taxon>
    </lineage>
</organism>
<comment type="caution">
    <text evidence="1">The sequence shown here is derived from an EMBL/GenBank/DDBJ whole genome shotgun (WGS) entry which is preliminary data.</text>
</comment>